<accession>A0ABT3ZG60</accession>
<protein>
    <submittedName>
        <fullName evidence="1">Uncharacterized protein</fullName>
    </submittedName>
</protein>
<reference evidence="1" key="1">
    <citation type="submission" date="2022-10" db="EMBL/GenBank/DDBJ databases">
        <title>Hoeflea sp. G2-23, isolated from marine algae.</title>
        <authorList>
            <person name="Kristyanto S."/>
            <person name="Kim J.M."/>
            <person name="Jeon C.O."/>
        </authorList>
    </citation>
    <scope>NUCLEOTIDE SEQUENCE</scope>
    <source>
        <strain evidence="1">G2-23</strain>
    </source>
</reference>
<keyword evidence="2" id="KW-1185">Reference proteome</keyword>
<dbReference type="Proteomes" id="UP001073227">
    <property type="component" value="Unassembled WGS sequence"/>
</dbReference>
<organism evidence="1 2">
    <name type="scientific">Hoeflea algicola</name>
    <dbReference type="NCBI Taxonomy" id="2983763"/>
    <lineage>
        <taxon>Bacteria</taxon>
        <taxon>Pseudomonadati</taxon>
        <taxon>Pseudomonadota</taxon>
        <taxon>Alphaproteobacteria</taxon>
        <taxon>Hyphomicrobiales</taxon>
        <taxon>Rhizobiaceae</taxon>
        <taxon>Hoeflea</taxon>
    </lineage>
</organism>
<evidence type="ECO:0000313" key="1">
    <source>
        <dbReference type="EMBL" id="MCY0150216.1"/>
    </source>
</evidence>
<name>A0ABT3ZG60_9HYPH</name>
<gene>
    <name evidence="1" type="ORF">OEG84_21535</name>
</gene>
<dbReference type="EMBL" id="JAOVZR010000001">
    <property type="protein sequence ID" value="MCY0150216.1"/>
    <property type="molecule type" value="Genomic_DNA"/>
</dbReference>
<proteinExistence type="predicted"/>
<evidence type="ECO:0000313" key="2">
    <source>
        <dbReference type="Proteomes" id="UP001073227"/>
    </source>
</evidence>
<sequence>MTEEQDEPLSPTVKKVLDAYLNALKEDSEIDDEAAGRLNDLLRKGKVPKPENIDVALFPAHDDKAAS</sequence>
<dbReference type="RefSeq" id="WP_267655650.1">
    <property type="nucleotide sequence ID" value="NZ_JAOVZR010000001.1"/>
</dbReference>
<comment type="caution">
    <text evidence="1">The sequence shown here is derived from an EMBL/GenBank/DDBJ whole genome shotgun (WGS) entry which is preliminary data.</text>
</comment>